<protein>
    <submittedName>
        <fullName evidence="1">Uncharacterized protein</fullName>
    </submittedName>
</protein>
<keyword evidence="2" id="KW-1185">Reference proteome</keyword>
<dbReference type="Proteomes" id="UP000681526">
    <property type="component" value="Unassembled WGS sequence"/>
</dbReference>
<reference evidence="1 2" key="1">
    <citation type="submission" date="2021-04" db="EMBL/GenBank/DDBJ databases">
        <authorList>
            <person name="Rakotoarivonina H."/>
        </authorList>
    </citation>
    <scope>NUCLEOTIDE SEQUENCE [LARGE SCALE GENOMIC DNA]</scope>
    <source>
        <strain evidence="1 2">XE</strain>
    </source>
</reference>
<accession>A0ABN7RSP9</accession>
<evidence type="ECO:0000313" key="2">
    <source>
        <dbReference type="Proteomes" id="UP000681526"/>
    </source>
</evidence>
<evidence type="ECO:0000313" key="1">
    <source>
        <dbReference type="EMBL" id="CAG5084602.1"/>
    </source>
</evidence>
<comment type="caution">
    <text evidence="1">The sequence shown here is derived from an EMBL/GenBank/DDBJ whole genome shotgun (WGS) entry which is preliminary data.</text>
</comment>
<name>A0ABN7RSP9_THEXY</name>
<organism evidence="1 2">
    <name type="scientific">Thermobacillus xylanilyticus</name>
    <dbReference type="NCBI Taxonomy" id="76633"/>
    <lineage>
        <taxon>Bacteria</taxon>
        <taxon>Bacillati</taxon>
        <taxon>Bacillota</taxon>
        <taxon>Bacilli</taxon>
        <taxon>Bacillales</taxon>
        <taxon>Paenibacillaceae</taxon>
        <taxon>Thermobacillus</taxon>
    </lineage>
</organism>
<proteinExistence type="predicted"/>
<dbReference type="EMBL" id="CAJRAY010000037">
    <property type="protein sequence ID" value="CAG5084602.1"/>
    <property type="molecule type" value="Genomic_DNA"/>
</dbReference>
<gene>
    <name evidence="1" type="primary">txxe 1345</name>
    <name evidence="1" type="ORF">TXXE_07950</name>
</gene>
<sequence length="72" mass="8569">MYCVLHFWSSGTQGQHPQLNCHRIKRTLTTSSMLKLLKKLFQNILVFHLKIELILRFSRKLHKNELPLISCH</sequence>